<evidence type="ECO:0000256" key="8">
    <source>
        <dbReference type="ARBA" id="ARBA00022741"/>
    </source>
</evidence>
<gene>
    <name evidence="17" type="ORF">CFK40_02300</name>
</gene>
<organism evidence="17 18">
    <name type="scientific">Virgibacillus necropolis</name>
    <dbReference type="NCBI Taxonomy" id="163877"/>
    <lineage>
        <taxon>Bacteria</taxon>
        <taxon>Bacillati</taxon>
        <taxon>Bacillota</taxon>
        <taxon>Bacilli</taxon>
        <taxon>Bacillales</taxon>
        <taxon>Bacillaceae</taxon>
        <taxon>Virgibacillus</taxon>
    </lineage>
</organism>
<dbReference type="SMART" id="SM00304">
    <property type="entry name" value="HAMP"/>
    <property type="match status" value="1"/>
</dbReference>
<dbReference type="Gene3D" id="3.30.565.10">
    <property type="entry name" value="Histidine kinase-like ATPase, C-terminal domain"/>
    <property type="match status" value="1"/>
</dbReference>
<dbReference type="Pfam" id="PF00512">
    <property type="entry name" value="HisKA"/>
    <property type="match status" value="1"/>
</dbReference>
<dbReference type="FunFam" id="3.30.565.10:FF:000006">
    <property type="entry name" value="Sensor histidine kinase WalK"/>
    <property type="match status" value="1"/>
</dbReference>
<protein>
    <recommendedName>
        <fullName evidence="3">histidine kinase</fullName>
        <ecNumber evidence="3">2.7.13.3</ecNumber>
    </recommendedName>
</protein>
<evidence type="ECO:0000256" key="12">
    <source>
        <dbReference type="ARBA" id="ARBA00023012"/>
    </source>
</evidence>
<dbReference type="PANTHER" id="PTHR45528">
    <property type="entry name" value="SENSOR HISTIDINE KINASE CPXA"/>
    <property type="match status" value="1"/>
</dbReference>
<dbReference type="Gene3D" id="1.10.287.130">
    <property type="match status" value="1"/>
</dbReference>
<dbReference type="PANTHER" id="PTHR45528:SF1">
    <property type="entry name" value="SENSOR HISTIDINE KINASE CPXA"/>
    <property type="match status" value="1"/>
</dbReference>
<dbReference type="KEGG" id="vne:CFK40_02300"/>
<name>A0A221M8D9_9BACI</name>
<dbReference type="SUPFAM" id="SSF158472">
    <property type="entry name" value="HAMP domain-like"/>
    <property type="match status" value="1"/>
</dbReference>
<sequence length="362" mass="41837">MFNKKSWLPKQFLWRLTLLNVVIVAFFIAVSCWAIYNTACFLVDGFGTMNEEKQNLFNSTLFHYLCIFSITAIVMSSMIHFYLTKQLIRPIRKLIQSTKVMKRGQYPKPIEVSTKDETGQLISQFNDLIMQLKNNELHRQKLVSDLSHEFRTPLTNLNGYLRALKDGMIDGNPELYESLYKESKRLTNMVQQIEQLKEWDNVSQQTYSEKEAVDMALLIKQSVEMFRWSLKKENITVNIQTENIVVDVNSEGISQVVSNLVGNAILYYQGTDSITIKGKTLESDYYFSVEGPGQPIPIEDQDKIFQRFYRVDQSRDRETGGTGLGLAISKEIVEHHKGTIGMESVNNHHIFWFTLPFQKVNS</sequence>
<accession>A0A221M8D9</accession>
<dbReference type="InterPro" id="IPR003660">
    <property type="entry name" value="HAMP_dom"/>
</dbReference>
<dbReference type="PROSITE" id="PS50885">
    <property type="entry name" value="HAMP"/>
    <property type="match status" value="1"/>
</dbReference>
<keyword evidence="11 14" id="KW-1133">Transmembrane helix</keyword>
<dbReference type="SUPFAM" id="SSF55874">
    <property type="entry name" value="ATPase domain of HSP90 chaperone/DNA topoisomerase II/histidine kinase"/>
    <property type="match status" value="1"/>
</dbReference>
<dbReference type="InterPro" id="IPR003594">
    <property type="entry name" value="HATPase_dom"/>
</dbReference>
<dbReference type="Pfam" id="PF02518">
    <property type="entry name" value="HATPase_c"/>
    <property type="match status" value="1"/>
</dbReference>
<evidence type="ECO:0000256" key="3">
    <source>
        <dbReference type="ARBA" id="ARBA00012438"/>
    </source>
</evidence>
<dbReference type="GO" id="GO:0005886">
    <property type="term" value="C:plasma membrane"/>
    <property type="evidence" value="ECO:0007669"/>
    <property type="project" value="UniProtKB-SubCell"/>
</dbReference>
<comment type="catalytic activity">
    <reaction evidence="1">
        <text>ATP + protein L-histidine = ADP + protein N-phospho-L-histidine.</text>
        <dbReference type="EC" id="2.7.13.3"/>
    </reaction>
</comment>
<keyword evidence="4" id="KW-1003">Cell membrane</keyword>
<dbReference type="InterPro" id="IPR003661">
    <property type="entry name" value="HisK_dim/P_dom"/>
</dbReference>
<dbReference type="CDD" id="cd00082">
    <property type="entry name" value="HisKA"/>
    <property type="match status" value="1"/>
</dbReference>
<reference evidence="17 18" key="1">
    <citation type="journal article" date="2003" name="Int. J. Syst. Evol. Microbiol.">
        <title>Virgibacillus carmonensis sp. nov., Virgibacillus necropolis sp. nov. and Virgibacillus picturae sp. nov., three novel species isolated from deteriorated mural paintings, transfer of the species of the genus salibacillus to Virgibacillus, as Virgibacillus marismortui comb. nov. and Virgibacillus salexigens comb. nov., and emended description of the genus Virgibacillus.</title>
        <authorList>
            <person name="Heyrman J."/>
            <person name="Logan N.A."/>
            <person name="Busse H.J."/>
            <person name="Balcaen A."/>
            <person name="Lebbe L."/>
            <person name="Rodriguez-Diaz M."/>
            <person name="Swings J."/>
            <person name="De Vos P."/>
        </authorList>
    </citation>
    <scope>NUCLEOTIDE SEQUENCE [LARGE SCALE GENOMIC DNA]</scope>
    <source>
        <strain evidence="17 18">LMG 19488</strain>
    </source>
</reference>
<evidence type="ECO:0000256" key="6">
    <source>
        <dbReference type="ARBA" id="ARBA00022679"/>
    </source>
</evidence>
<proteinExistence type="predicted"/>
<dbReference type="GO" id="GO:0005524">
    <property type="term" value="F:ATP binding"/>
    <property type="evidence" value="ECO:0007669"/>
    <property type="project" value="UniProtKB-KW"/>
</dbReference>
<comment type="subcellular location">
    <subcellularLocation>
        <location evidence="2">Cell membrane</location>
        <topology evidence="2">Multi-pass membrane protein</topology>
    </subcellularLocation>
</comment>
<dbReference type="PROSITE" id="PS50109">
    <property type="entry name" value="HIS_KIN"/>
    <property type="match status" value="1"/>
</dbReference>
<dbReference type="InterPro" id="IPR036097">
    <property type="entry name" value="HisK_dim/P_sf"/>
</dbReference>
<feature type="domain" description="HAMP" evidence="16">
    <location>
        <begin position="85"/>
        <end position="137"/>
    </location>
</feature>
<evidence type="ECO:0000313" key="18">
    <source>
        <dbReference type="Proteomes" id="UP000204391"/>
    </source>
</evidence>
<evidence type="ECO:0000256" key="13">
    <source>
        <dbReference type="ARBA" id="ARBA00023136"/>
    </source>
</evidence>
<dbReference type="GO" id="GO:0000155">
    <property type="term" value="F:phosphorelay sensor kinase activity"/>
    <property type="evidence" value="ECO:0007669"/>
    <property type="project" value="InterPro"/>
</dbReference>
<evidence type="ECO:0000313" key="17">
    <source>
        <dbReference type="EMBL" id="ASN03913.1"/>
    </source>
</evidence>
<keyword evidence="7 14" id="KW-0812">Transmembrane</keyword>
<feature type="transmembrane region" description="Helical" evidence="14">
    <location>
        <begin position="61"/>
        <end position="83"/>
    </location>
</feature>
<dbReference type="AlphaFoldDB" id="A0A221M8D9"/>
<evidence type="ECO:0000256" key="10">
    <source>
        <dbReference type="ARBA" id="ARBA00022840"/>
    </source>
</evidence>
<keyword evidence="13 14" id="KW-0472">Membrane</keyword>
<keyword evidence="12" id="KW-0902">Two-component regulatory system</keyword>
<evidence type="ECO:0000259" key="15">
    <source>
        <dbReference type="PROSITE" id="PS50109"/>
    </source>
</evidence>
<evidence type="ECO:0000256" key="5">
    <source>
        <dbReference type="ARBA" id="ARBA00022553"/>
    </source>
</evidence>
<evidence type="ECO:0000256" key="1">
    <source>
        <dbReference type="ARBA" id="ARBA00000085"/>
    </source>
</evidence>
<keyword evidence="9 17" id="KW-0418">Kinase</keyword>
<dbReference type="EMBL" id="CP022437">
    <property type="protein sequence ID" value="ASN03913.1"/>
    <property type="molecule type" value="Genomic_DNA"/>
</dbReference>
<keyword evidence="10" id="KW-0067">ATP-binding</keyword>
<dbReference type="InterPro" id="IPR036890">
    <property type="entry name" value="HATPase_C_sf"/>
</dbReference>
<dbReference type="CDD" id="cd06225">
    <property type="entry name" value="HAMP"/>
    <property type="match status" value="1"/>
</dbReference>
<dbReference type="Gene3D" id="6.10.340.10">
    <property type="match status" value="1"/>
</dbReference>
<feature type="domain" description="Histidine kinase" evidence="15">
    <location>
        <begin position="145"/>
        <end position="359"/>
    </location>
</feature>
<keyword evidence="8" id="KW-0547">Nucleotide-binding</keyword>
<evidence type="ECO:0000256" key="9">
    <source>
        <dbReference type="ARBA" id="ARBA00022777"/>
    </source>
</evidence>
<dbReference type="InterPro" id="IPR050398">
    <property type="entry name" value="HssS/ArlS-like"/>
</dbReference>
<dbReference type="SMART" id="SM00387">
    <property type="entry name" value="HATPase_c"/>
    <property type="match status" value="1"/>
</dbReference>
<dbReference type="SUPFAM" id="SSF47384">
    <property type="entry name" value="Homodimeric domain of signal transducing histidine kinase"/>
    <property type="match status" value="1"/>
</dbReference>
<keyword evidence="18" id="KW-1185">Reference proteome</keyword>
<dbReference type="InterPro" id="IPR005467">
    <property type="entry name" value="His_kinase_dom"/>
</dbReference>
<dbReference type="EC" id="2.7.13.3" evidence="3"/>
<keyword evidence="5" id="KW-0597">Phosphoprotein</keyword>
<dbReference type="Pfam" id="PF00672">
    <property type="entry name" value="HAMP"/>
    <property type="match status" value="1"/>
</dbReference>
<keyword evidence="6" id="KW-0808">Transferase</keyword>
<evidence type="ECO:0000256" key="11">
    <source>
        <dbReference type="ARBA" id="ARBA00022989"/>
    </source>
</evidence>
<evidence type="ECO:0000256" key="14">
    <source>
        <dbReference type="SAM" id="Phobius"/>
    </source>
</evidence>
<dbReference type="PROSITE" id="PS51257">
    <property type="entry name" value="PROKAR_LIPOPROTEIN"/>
    <property type="match status" value="1"/>
</dbReference>
<dbReference type="PRINTS" id="PR00344">
    <property type="entry name" value="BCTRLSENSOR"/>
</dbReference>
<dbReference type="SMART" id="SM00388">
    <property type="entry name" value="HisKA"/>
    <property type="match status" value="1"/>
</dbReference>
<evidence type="ECO:0000256" key="2">
    <source>
        <dbReference type="ARBA" id="ARBA00004651"/>
    </source>
</evidence>
<dbReference type="OrthoDB" id="335833at2"/>
<dbReference type="InterPro" id="IPR004358">
    <property type="entry name" value="Sig_transdc_His_kin-like_C"/>
</dbReference>
<feature type="transmembrane region" description="Helical" evidence="14">
    <location>
        <begin position="12"/>
        <end position="36"/>
    </location>
</feature>
<dbReference type="RefSeq" id="WP_089530483.1">
    <property type="nucleotide sequence ID" value="NZ_CP022437.1"/>
</dbReference>
<dbReference type="Proteomes" id="UP000204391">
    <property type="component" value="Chromosome"/>
</dbReference>
<evidence type="ECO:0000259" key="16">
    <source>
        <dbReference type="PROSITE" id="PS50885"/>
    </source>
</evidence>
<evidence type="ECO:0000256" key="4">
    <source>
        <dbReference type="ARBA" id="ARBA00022475"/>
    </source>
</evidence>
<evidence type="ECO:0000256" key="7">
    <source>
        <dbReference type="ARBA" id="ARBA00022692"/>
    </source>
</evidence>